<dbReference type="AlphaFoldDB" id="A0A2N7TK80"/>
<dbReference type="GO" id="GO:0016787">
    <property type="term" value="F:hydrolase activity"/>
    <property type="evidence" value="ECO:0007669"/>
    <property type="project" value="UniProtKB-KW"/>
</dbReference>
<feature type="chain" id="PRO_5014944749" evidence="2">
    <location>
        <begin position="21"/>
        <end position="329"/>
    </location>
</feature>
<gene>
    <name evidence="4" type="ORF">C1H66_14995</name>
</gene>
<keyword evidence="2" id="KW-0732">Signal</keyword>
<organism evidence="4 5">
    <name type="scientific">Halomonas heilongjiangensis</name>
    <dbReference type="NCBI Taxonomy" id="1387883"/>
    <lineage>
        <taxon>Bacteria</taxon>
        <taxon>Pseudomonadati</taxon>
        <taxon>Pseudomonadota</taxon>
        <taxon>Gammaproteobacteria</taxon>
        <taxon>Oceanospirillales</taxon>
        <taxon>Halomonadaceae</taxon>
        <taxon>Halomonas</taxon>
    </lineage>
</organism>
<dbReference type="EMBL" id="PNRE01000065">
    <property type="protein sequence ID" value="PMR68548.1"/>
    <property type="molecule type" value="Genomic_DNA"/>
</dbReference>
<sequence length="329" mass="34798">MIRFALSALVLTLGVNAASAQPDTDEPDPGTTGAMTLEALEQEPITFELDVPYAQTDNPRQRLDLYLPEAPADEPLPVIVFFHAGGWSRGDKADGAAHVMPFVRSGEYAAVSVGHRLSDEATWPAQLHDGKAAIRWIKANADAHGLDPDRLAVWGRSSGGHLALMLGMTGDEPKLEGDLGPYDEVTSEVAAVVNFFGVTDMLALIDQPSDVDRSSPEAPEALLLGSALPETEEQAVGASPVTYVSDGDPPVLTLHGDEDTVVPYDQAVRLDVALTDAGVPSYFITVPGAGHGDFPEEAGKRVAIFLSRVLLGEEGEIPTEPLVTQSSNG</sequence>
<dbReference type="Pfam" id="PF20434">
    <property type="entry name" value="BD-FAE"/>
    <property type="match status" value="1"/>
</dbReference>
<evidence type="ECO:0000259" key="3">
    <source>
        <dbReference type="Pfam" id="PF20434"/>
    </source>
</evidence>
<dbReference type="SUPFAM" id="SSF53474">
    <property type="entry name" value="alpha/beta-Hydrolases"/>
    <property type="match status" value="1"/>
</dbReference>
<evidence type="ECO:0000313" key="4">
    <source>
        <dbReference type="EMBL" id="PMR68548.1"/>
    </source>
</evidence>
<feature type="domain" description="BD-FAE-like" evidence="3">
    <location>
        <begin position="63"/>
        <end position="272"/>
    </location>
</feature>
<feature type="signal peptide" evidence="2">
    <location>
        <begin position="1"/>
        <end position="20"/>
    </location>
</feature>
<protein>
    <submittedName>
        <fullName evidence="4">Carboxylesterase</fullName>
    </submittedName>
</protein>
<evidence type="ECO:0000256" key="1">
    <source>
        <dbReference type="ARBA" id="ARBA00022801"/>
    </source>
</evidence>
<name>A0A2N7TK80_9GAMM</name>
<accession>A0A2N7TK80</accession>
<dbReference type="InterPro" id="IPR049492">
    <property type="entry name" value="BD-FAE-like_dom"/>
</dbReference>
<dbReference type="PANTHER" id="PTHR48081:SF13">
    <property type="entry name" value="ALPHA_BETA HYDROLASE"/>
    <property type="match status" value="1"/>
</dbReference>
<dbReference type="Proteomes" id="UP000235346">
    <property type="component" value="Unassembled WGS sequence"/>
</dbReference>
<evidence type="ECO:0000313" key="5">
    <source>
        <dbReference type="Proteomes" id="UP000235346"/>
    </source>
</evidence>
<keyword evidence="5" id="KW-1185">Reference proteome</keyword>
<dbReference type="RefSeq" id="WP_102628682.1">
    <property type="nucleotide sequence ID" value="NZ_PDOH01000060.1"/>
</dbReference>
<dbReference type="Gene3D" id="3.40.50.1820">
    <property type="entry name" value="alpha/beta hydrolase"/>
    <property type="match status" value="1"/>
</dbReference>
<dbReference type="PANTHER" id="PTHR48081">
    <property type="entry name" value="AB HYDROLASE SUPERFAMILY PROTEIN C4A8.06C"/>
    <property type="match status" value="1"/>
</dbReference>
<dbReference type="OrthoDB" id="9771666at2"/>
<dbReference type="InterPro" id="IPR050300">
    <property type="entry name" value="GDXG_lipolytic_enzyme"/>
</dbReference>
<dbReference type="InterPro" id="IPR029058">
    <property type="entry name" value="AB_hydrolase_fold"/>
</dbReference>
<reference evidence="4 5" key="1">
    <citation type="submission" date="2018-01" db="EMBL/GenBank/DDBJ databases">
        <title>Halomonas endophytica sp. nov., isolated from storage liquid in the stems of Populus euphratica.</title>
        <authorList>
            <person name="Chen C."/>
        </authorList>
    </citation>
    <scope>NUCLEOTIDE SEQUENCE [LARGE SCALE GENOMIC DNA]</scope>
    <source>
        <strain evidence="4 5">DSM 26881</strain>
    </source>
</reference>
<comment type="caution">
    <text evidence="4">The sequence shown here is derived from an EMBL/GenBank/DDBJ whole genome shotgun (WGS) entry which is preliminary data.</text>
</comment>
<evidence type="ECO:0000256" key="2">
    <source>
        <dbReference type="SAM" id="SignalP"/>
    </source>
</evidence>
<keyword evidence="1" id="KW-0378">Hydrolase</keyword>
<proteinExistence type="predicted"/>